<comment type="similarity">
    <text evidence="1">Belongs to the ParB family.</text>
</comment>
<dbReference type="InterPro" id="IPR050336">
    <property type="entry name" value="Chromosome_partition/occlusion"/>
</dbReference>
<dbReference type="SUPFAM" id="SSF110849">
    <property type="entry name" value="ParB/Sulfiredoxin"/>
    <property type="match status" value="1"/>
</dbReference>
<dbReference type="Gene3D" id="1.10.10.2830">
    <property type="match status" value="1"/>
</dbReference>
<sequence>MATKTADKIILSRSQDIPFNKLVLSQANVRRVKAGVSIADLAEDIARRTLLQSLSVRAQVDGEGQETGLYEVPTGGRRYRALELLVKQKRLARNAPIPCIIRTEGLGEEDSLAENLQRVALHPLDQFRAFQTLMDKGLSEEDIAARFFVTPAVVKQRLRLASVSPKLLEIYAEDGMNLDMLMAFSVSDSHERQEQVWASLTQPWQKEPYHIRRALTASSIPAYDKRARFVGLEAYVAAGGPVMRDLFTPDEGGWLGDVPLLERLVTEKLAKAAEGVMAEGWKWVEVNVDFLYGHTVGQRRLKAEIVPRTEEEEARYAELSAEYERLAEEHDTGEDIPEEVDQRLTALSAEIAQLEERPERFEPDEMARAGCYVRVTAEGELRVERGFVRREDEPQVEDVPADADGATPECDVTQPAAAHAAYTGTSVSQEPEPEDEGMKPLSDRLVMELTTHRTLALRDALARDPDTAFLSVLHVLCLETFYPGSYASCLEISARGTVPVLQEPSLRDCAAATAIVDRHENWRQQMPARATELWDVLVGFDADSRAALFAHCVAGTVNAVHENLNRHNGRLNHADTLAGVLDLDMAAAGWVPTVDNFLGRVTKARILEAVREANGTDTAQRIEHLKKPDMATHAQELLAGTGWLPELLRKQGRTKGEITPQADNTAAEADANLPVAAE</sequence>
<dbReference type="KEGG" id="ncb:C0V82_20825"/>
<feature type="domain" description="ParB-like N-terminal" evidence="2">
    <location>
        <begin position="15"/>
        <end position="116"/>
    </location>
</feature>
<evidence type="ECO:0000313" key="3">
    <source>
        <dbReference type="EMBL" id="AUN32754.1"/>
    </source>
</evidence>
<accession>A0A2K9NI35</accession>
<dbReference type="GO" id="GO:0003677">
    <property type="term" value="F:DNA binding"/>
    <property type="evidence" value="ECO:0007669"/>
    <property type="project" value="UniProtKB-KW"/>
</dbReference>
<dbReference type="EMBL" id="CP025612">
    <property type="protein sequence ID" value="AUN32754.1"/>
    <property type="molecule type" value="Genomic_DNA"/>
</dbReference>
<name>A0A2K9NI35_9PROT</name>
<dbReference type="PANTHER" id="PTHR33375">
    <property type="entry name" value="CHROMOSOME-PARTITIONING PROTEIN PARB-RELATED"/>
    <property type="match status" value="1"/>
</dbReference>
<dbReference type="InterPro" id="IPR003115">
    <property type="entry name" value="ParB_N"/>
</dbReference>
<dbReference type="Proteomes" id="UP000234752">
    <property type="component" value="Chromosome eg_2"/>
</dbReference>
<reference evidence="3 4" key="1">
    <citation type="submission" date="2017-12" db="EMBL/GenBank/DDBJ databases">
        <title>Genomes of bacteria within cyanobacterial aggregates.</title>
        <authorList>
            <person name="Cai H."/>
        </authorList>
    </citation>
    <scope>NUCLEOTIDE SEQUENCE [LARGE SCALE GENOMIC DNA]</scope>
    <source>
        <strain evidence="3 4">TH16</strain>
    </source>
</reference>
<keyword evidence="3" id="KW-0238">DNA-binding</keyword>
<dbReference type="PANTHER" id="PTHR33375:SF7">
    <property type="entry name" value="CHROMOSOME 2-PARTITIONING PROTEIN PARB-RELATED"/>
    <property type="match status" value="1"/>
</dbReference>
<dbReference type="SMART" id="SM00470">
    <property type="entry name" value="ParB"/>
    <property type="match status" value="1"/>
</dbReference>
<dbReference type="RefSeq" id="WP_102114286.1">
    <property type="nucleotide sequence ID" value="NZ_BMGN01000010.1"/>
</dbReference>
<protein>
    <submittedName>
        <fullName evidence="3">DNA-binding protein</fullName>
    </submittedName>
</protein>
<organism evidence="3 4">
    <name type="scientific">Niveispirillum cyanobacteriorum</name>
    <dbReference type="NCBI Taxonomy" id="1612173"/>
    <lineage>
        <taxon>Bacteria</taxon>
        <taxon>Pseudomonadati</taxon>
        <taxon>Pseudomonadota</taxon>
        <taxon>Alphaproteobacteria</taxon>
        <taxon>Rhodospirillales</taxon>
        <taxon>Azospirillaceae</taxon>
        <taxon>Niveispirillum</taxon>
    </lineage>
</organism>
<evidence type="ECO:0000259" key="2">
    <source>
        <dbReference type="SMART" id="SM00470"/>
    </source>
</evidence>
<keyword evidence="4" id="KW-1185">Reference proteome</keyword>
<gene>
    <name evidence="3" type="ORF">C0V82_20825</name>
</gene>
<dbReference type="FunFam" id="3.90.1530.30:FF:000002">
    <property type="entry name" value="Chromosome partitioning protein ParB"/>
    <property type="match status" value="1"/>
</dbReference>
<dbReference type="SUPFAM" id="SSF109709">
    <property type="entry name" value="KorB DNA-binding domain-like"/>
    <property type="match status" value="1"/>
</dbReference>
<dbReference type="OrthoDB" id="9813122at2"/>
<dbReference type="AlphaFoldDB" id="A0A2K9NI35"/>
<dbReference type="Pfam" id="PF02195">
    <property type="entry name" value="ParB_N"/>
    <property type="match status" value="1"/>
</dbReference>
<dbReference type="FunFam" id="1.10.10.2830:FF:000001">
    <property type="entry name" value="Chromosome partitioning protein ParB"/>
    <property type="match status" value="1"/>
</dbReference>
<evidence type="ECO:0000313" key="4">
    <source>
        <dbReference type="Proteomes" id="UP000234752"/>
    </source>
</evidence>
<dbReference type="InterPro" id="IPR036086">
    <property type="entry name" value="ParB/Sulfiredoxin_sf"/>
</dbReference>
<dbReference type="CDD" id="cd16406">
    <property type="entry name" value="ParB_N_like"/>
    <property type="match status" value="1"/>
</dbReference>
<evidence type="ECO:0000256" key="1">
    <source>
        <dbReference type="ARBA" id="ARBA00006295"/>
    </source>
</evidence>
<dbReference type="GO" id="GO:0007059">
    <property type="term" value="P:chromosome segregation"/>
    <property type="evidence" value="ECO:0007669"/>
    <property type="project" value="TreeGrafter"/>
</dbReference>
<dbReference type="GO" id="GO:0005694">
    <property type="term" value="C:chromosome"/>
    <property type="evidence" value="ECO:0007669"/>
    <property type="project" value="TreeGrafter"/>
</dbReference>
<dbReference type="Gene3D" id="3.90.1530.30">
    <property type="match status" value="1"/>
</dbReference>
<proteinExistence type="inferred from homology"/>